<dbReference type="GO" id="GO:0008270">
    <property type="term" value="F:zinc ion binding"/>
    <property type="evidence" value="ECO:0007669"/>
    <property type="project" value="UniProtKB-KW"/>
</dbReference>
<feature type="domain" description="GRF-type" evidence="6">
    <location>
        <begin position="61"/>
        <end position="106"/>
    </location>
</feature>
<feature type="region of interest" description="Disordered" evidence="5">
    <location>
        <begin position="136"/>
        <end position="338"/>
    </location>
</feature>
<dbReference type="PROSITE" id="PS51257">
    <property type="entry name" value="PROKAR_LIPOPROTEIN"/>
    <property type="match status" value="1"/>
</dbReference>
<keyword evidence="1" id="KW-0479">Metal-binding</keyword>
<evidence type="ECO:0000256" key="1">
    <source>
        <dbReference type="ARBA" id="ARBA00022723"/>
    </source>
</evidence>
<protein>
    <recommendedName>
        <fullName evidence="6">GRF-type domain-containing protein</fullName>
    </recommendedName>
</protein>
<evidence type="ECO:0000313" key="7">
    <source>
        <dbReference type="EMBL" id="OJJ54609.1"/>
    </source>
</evidence>
<gene>
    <name evidence="7" type="ORF">ASPSYDRAFT_471403</name>
</gene>
<dbReference type="InterPro" id="IPR010666">
    <property type="entry name" value="Znf_GRF"/>
</dbReference>
<keyword evidence="2 4" id="KW-0863">Zinc-finger</keyword>
<dbReference type="OrthoDB" id="4425191at2759"/>
<dbReference type="AlphaFoldDB" id="A0A1L9T596"/>
<evidence type="ECO:0000256" key="5">
    <source>
        <dbReference type="SAM" id="MobiDB-lite"/>
    </source>
</evidence>
<accession>A0A1L9T596</accession>
<dbReference type="PROSITE" id="PS51999">
    <property type="entry name" value="ZF_GRF"/>
    <property type="match status" value="1"/>
</dbReference>
<keyword evidence="8" id="KW-1185">Reference proteome</keyword>
<feature type="compositionally biased region" description="Polar residues" evidence="5">
    <location>
        <begin position="251"/>
        <end position="260"/>
    </location>
</feature>
<name>A0A1L9T596_9EURO</name>
<feature type="compositionally biased region" description="Polar residues" evidence="5">
    <location>
        <begin position="327"/>
        <end position="337"/>
    </location>
</feature>
<organism evidence="7 8">
    <name type="scientific">Aspergillus sydowii CBS 593.65</name>
    <dbReference type="NCBI Taxonomy" id="1036612"/>
    <lineage>
        <taxon>Eukaryota</taxon>
        <taxon>Fungi</taxon>
        <taxon>Dikarya</taxon>
        <taxon>Ascomycota</taxon>
        <taxon>Pezizomycotina</taxon>
        <taxon>Eurotiomycetes</taxon>
        <taxon>Eurotiomycetidae</taxon>
        <taxon>Eurotiales</taxon>
        <taxon>Aspergillaceae</taxon>
        <taxon>Aspergillus</taxon>
        <taxon>Aspergillus subgen. Nidulantes</taxon>
    </lineage>
</organism>
<keyword evidence="3" id="KW-0862">Zinc</keyword>
<dbReference type="Proteomes" id="UP000184356">
    <property type="component" value="Unassembled WGS sequence"/>
</dbReference>
<evidence type="ECO:0000256" key="2">
    <source>
        <dbReference type="ARBA" id="ARBA00022771"/>
    </source>
</evidence>
<proteinExistence type="predicted"/>
<reference evidence="8" key="1">
    <citation type="journal article" date="2017" name="Genome Biol.">
        <title>Comparative genomics reveals high biological diversity and specific adaptations in the industrially and medically important fungal genus Aspergillus.</title>
        <authorList>
            <person name="de Vries R.P."/>
            <person name="Riley R."/>
            <person name="Wiebenga A."/>
            <person name="Aguilar-Osorio G."/>
            <person name="Amillis S."/>
            <person name="Uchima C.A."/>
            <person name="Anderluh G."/>
            <person name="Asadollahi M."/>
            <person name="Askin M."/>
            <person name="Barry K."/>
            <person name="Battaglia E."/>
            <person name="Bayram O."/>
            <person name="Benocci T."/>
            <person name="Braus-Stromeyer S.A."/>
            <person name="Caldana C."/>
            <person name="Canovas D."/>
            <person name="Cerqueira G.C."/>
            <person name="Chen F."/>
            <person name="Chen W."/>
            <person name="Choi C."/>
            <person name="Clum A."/>
            <person name="Dos Santos R.A."/>
            <person name="Damasio A.R."/>
            <person name="Diallinas G."/>
            <person name="Emri T."/>
            <person name="Fekete E."/>
            <person name="Flipphi M."/>
            <person name="Freyberg S."/>
            <person name="Gallo A."/>
            <person name="Gournas C."/>
            <person name="Habgood R."/>
            <person name="Hainaut M."/>
            <person name="Harispe M.L."/>
            <person name="Henrissat B."/>
            <person name="Hilden K.S."/>
            <person name="Hope R."/>
            <person name="Hossain A."/>
            <person name="Karabika E."/>
            <person name="Karaffa L."/>
            <person name="Karanyi Z."/>
            <person name="Krasevec N."/>
            <person name="Kuo A."/>
            <person name="Kusch H."/>
            <person name="LaButti K."/>
            <person name="Lagendijk E.L."/>
            <person name="Lapidus A."/>
            <person name="Levasseur A."/>
            <person name="Lindquist E."/>
            <person name="Lipzen A."/>
            <person name="Logrieco A.F."/>
            <person name="MacCabe A."/>
            <person name="Maekelae M.R."/>
            <person name="Malavazi I."/>
            <person name="Melin P."/>
            <person name="Meyer V."/>
            <person name="Mielnichuk N."/>
            <person name="Miskei M."/>
            <person name="Molnar A.P."/>
            <person name="Mule G."/>
            <person name="Ngan C.Y."/>
            <person name="Orejas M."/>
            <person name="Orosz E."/>
            <person name="Ouedraogo J.P."/>
            <person name="Overkamp K.M."/>
            <person name="Park H.-S."/>
            <person name="Perrone G."/>
            <person name="Piumi F."/>
            <person name="Punt P.J."/>
            <person name="Ram A.F."/>
            <person name="Ramon A."/>
            <person name="Rauscher S."/>
            <person name="Record E."/>
            <person name="Riano-Pachon D.M."/>
            <person name="Robert V."/>
            <person name="Roehrig J."/>
            <person name="Ruller R."/>
            <person name="Salamov A."/>
            <person name="Salih N.S."/>
            <person name="Samson R.A."/>
            <person name="Sandor E."/>
            <person name="Sanguinetti M."/>
            <person name="Schuetze T."/>
            <person name="Sepcic K."/>
            <person name="Shelest E."/>
            <person name="Sherlock G."/>
            <person name="Sophianopoulou V."/>
            <person name="Squina F.M."/>
            <person name="Sun H."/>
            <person name="Susca A."/>
            <person name="Todd R.B."/>
            <person name="Tsang A."/>
            <person name="Unkles S.E."/>
            <person name="van de Wiele N."/>
            <person name="van Rossen-Uffink D."/>
            <person name="Oliveira J.V."/>
            <person name="Vesth T.C."/>
            <person name="Visser J."/>
            <person name="Yu J.-H."/>
            <person name="Zhou M."/>
            <person name="Andersen M.R."/>
            <person name="Archer D.B."/>
            <person name="Baker S.E."/>
            <person name="Benoit I."/>
            <person name="Brakhage A.A."/>
            <person name="Braus G.H."/>
            <person name="Fischer R."/>
            <person name="Frisvad J.C."/>
            <person name="Goldman G.H."/>
            <person name="Houbraken J."/>
            <person name="Oakley B."/>
            <person name="Pocsi I."/>
            <person name="Scazzocchio C."/>
            <person name="Seiboth B."/>
            <person name="vanKuyk P.A."/>
            <person name="Wortman J."/>
            <person name="Dyer P.S."/>
            <person name="Grigoriev I.V."/>
        </authorList>
    </citation>
    <scope>NUCLEOTIDE SEQUENCE [LARGE SCALE GENOMIC DNA]</scope>
    <source>
        <strain evidence="8">CBS 593.65</strain>
    </source>
</reference>
<evidence type="ECO:0000259" key="6">
    <source>
        <dbReference type="PROSITE" id="PS51999"/>
    </source>
</evidence>
<dbReference type="VEuPathDB" id="FungiDB:ASPSYDRAFT_471403"/>
<sequence length="364" mass="40595">MLAFVSKSTPLSPQSSVSCSTLWFASKSRFTSGVYSSVMPTNALRSTFNNVRVDEEDEFVCACGFRMKAFLVQKKTSPYYGTRFYACMKFSQDPTRCRTTIWFDEKESVRSLIPPTMKSPRTPRKQVDIRIFGQYTPPTTSKRKADMQSFDSGVGDLADNEPPSPSISMSTKKPRYGYADAATQTPDSTLPAPAVRSAPRAMPRRRLFDDVLPARKSKPATTFDPFVSQALDSNRSSFSSSIPPPARRLQRNSPSPTNPITHPGKQPPKPASTTSKYRRVSPPRSDNSETAPALKGNRTEEHVQASSPPLEPDELKTSTRSNKKSKYQSTDSDNDTYGWTDDLEQNLLEVMDKIENPPFSPLFV</sequence>
<evidence type="ECO:0000256" key="3">
    <source>
        <dbReference type="ARBA" id="ARBA00022833"/>
    </source>
</evidence>
<dbReference type="RefSeq" id="XP_040698415.1">
    <property type="nucleotide sequence ID" value="XM_040847374.1"/>
</dbReference>
<evidence type="ECO:0000313" key="8">
    <source>
        <dbReference type="Proteomes" id="UP000184356"/>
    </source>
</evidence>
<dbReference type="GeneID" id="63763447"/>
<evidence type="ECO:0000256" key="4">
    <source>
        <dbReference type="PROSITE-ProRule" id="PRU01343"/>
    </source>
</evidence>
<dbReference type="EMBL" id="KV878594">
    <property type="protein sequence ID" value="OJJ54609.1"/>
    <property type="molecule type" value="Genomic_DNA"/>
</dbReference>